<evidence type="ECO:0000313" key="2">
    <source>
        <dbReference type="EMBL" id="KAJ8365901.1"/>
    </source>
</evidence>
<feature type="region of interest" description="Disordered" evidence="1">
    <location>
        <begin position="1"/>
        <end position="59"/>
    </location>
</feature>
<dbReference type="EMBL" id="JAINUF010000004">
    <property type="protein sequence ID" value="KAJ8365901.1"/>
    <property type="molecule type" value="Genomic_DNA"/>
</dbReference>
<feature type="compositionally biased region" description="Polar residues" evidence="1">
    <location>
        <begin position="9"/>
        <end position="23"/>
    </location>
</feature>
<comment type="caution">
    <text evidence="2">The sequence shown here is derived from an EMBL/GenBank/DDBJ whole genome shotgun (WGS) entry which is preliminary data.</text>
</comment>
<feature type="compositionally biased region" description="Basic and acidic residues" evidence="1">
    <location>
        <begin position="92"/>
        <end position="109"/>
    </location>
</feature>
<feature type="region of interest" description="Disordered" evidence="1">
    <location>
        <begin position="79"/>
        <end position="138"/>
    </location>
</feature>
<proteinExistence type="predicted"/>
<dbReference type="AlphaFoldDB" id="A0A9Q1J4K3"/>
<evidence type="ECO:0000313" key="3">
    <source>
        <dbReference type="Proteomes" id="UP001152622"/>
    </source>
</evidence>
<keyword evidence="3" id="KW-1185">Reference proteome</keyword>
<accession>A0A9Q1J4K3</accession>
<sequence>MSALPFTGTGRTAASGSRGNALTQWGRLFSDPRSSKGAFRTPRRRSPMIDGGSSEFRGFITPGPNCADLVLTLETASISPPSARIIVPPSQREPRETGTERDARDEKRSKMGSRRGSTTALFTSRPAATGNRLFPDPL</sequence>
<evidence type="ECO:0000256" key="1">
    <source>
        <dbReference type="SAM" id="MobiDB-lite"/>
    </source>
</evidence>
<gene>
    <name evidence="2" type="ORF">SKAU_G00147320</name>
</gene>
<protein>
    <submittedName>
        <fullName evidence="2">Uncharacterized protein</fullName>
    </submittedName>
</protein>
<dbReference type="Proteomes" id="UP001152622">
    <property type="component" value="Chromosome 4"/>
</dbReference>
<reference evidence="2" key="1">
    <citation type="journal article" date="2023" name="Science">
        <title>Genome structures resolve the early diversification of teleost fishes.</title>
        <authorList>
            <person name="Parey E."/>
            <person name="Louis A."/>
            <person name="Montfort J."/>
            <person name="Bouchez O."/>
            <person name="Roques C."/>
            <person name="Iampietro C."/>
            <person name="Lluch J."/>
            <person name="Castinel A."/>
            <person name="Donnadieu C."/>
            <person name="Desvignes T."/>
            <person name="Floi Bucao C."/>
            <person name="Jouanno E."/>
            <person name="Wen M."/>
            <person name="Mejri S."/>
            <person name="Dirks R."/>
            <person name="Jansen H."/>
            <person name="Henkel C."/>
            <person name="Chen W.J."/>
            <person name="Zahm M."/>
            <person name="Cabau C."/>
            <person name="Klopp C."/>
            <person name="Thompson A.W."/>
            <person name="Robinson-Rechavi M."/>
            <person name="Braasch I."/>
            <person name="Lecointre G."/>
            <person name="Bobe J."/>
            <person name="Postlethwait J.H."/>
            <person name="Berthelot C."/>
            <person name="Roest Crollius H."/>
            <person name="Guiguen Y."/>
        </authorList>
    </citation>
    <scope>NUCLEOTIDE SEQUENCE</scope>
    <source>
        <strain evidence="2">WJC10195</strain>
    </source>
</reference>
<name>A0A9Q1J4K3_SYNKA</name>
<organism evidence="2 3">
    <name type="scientific">Synaphobranchus kaupii</name>
    <name type="common">Kaup's arrowtooth eel</name>
    <dbReference type="NCBI Taxonomy" id="118154"/>
    <lineage>
        <taxon>Eukaryota</taxon>
        <taxon>Metazoa</taxon>
        <taxon>Chordata</taxon>
        <taxon>Craniata</taxon>
        <taxon>Vertebrata</taxon>
        <taxon>Euteleostomi</taxon>
        <taxon>Actinopterygii</taxon>
        <taxon>Neopterygii</taxon>
        <taxon>Teleostei</taxon>
        <taxon>Anguilliformes</taxon>
        <taxon>Synaphobranchidae</taxon>
        <taxon>Synaphobranchus</taxon>
    </lineage>
</organism>